<keyword evidence="6" id="KW-0663">Pyridoxal phosphate</keyword>
<dbReference type="GO" id="GO:0006532">
    <property type="term" value="P:aspartate biosynthetic process"/>
    <property type="evidence" value="ECO:0007669"/>
    <property type="project" value="TreeGrafter"/>
</dbReference>
<evidence type="ECO:0000256" key="2">
    <source>
        <dbReference type="ARBA" id="ARBA00007441"/>
    </source>
</evidence>
<evidence type="ECO:0000256" key="3">
    <source>
        <dbReference type="ARBA" id="ARBA00011738"/>
    </source>
</evidence>
<keyword evidence="5" id="KW-0808">Transferase</keyword>
<dbReference type="Gene3D" id="3.40.640.10">
    <property type="entry name" value="Type I PLP-dependent aspartate aminotransferase-like (Major domain)"/>
    <property type="match status" value="1"/>
</dbReference>
<evidence type="ECO:0000256" key="5">
    <source>
        <dbReference type="ARBA" id="ARBA00022679"/>
    </source>
</evidence>
<comment type="caution">
    <text evidence="8">The sequence shown here is derived from an EMBL/GenBank/DDBJ whole genome shotgun (WGS) entry which is preliminary data.</text>
</comment>
<accession>A0A179F1G0</accession>
<evidence type="ECO:0000259" key="7">
    <source>
        <dbReference type="Pfam" id="PF00155"/>
    </source>
</evidence>
<gene>
    <name evidence="8" type="ORF">VFPBJ_11646</name>
</gene>
<reference evidence="8 9" key="1">
    <citation type="submission" date="2016-01" db="EMBL/GenBank/DDBJ databases">
        <title>Biosynthesis of antibiotic leucinostatins and their inhibition on Phytophthora in bio-control Purpureocillium lilacinum.</title>
        <authorList>
            <person name="Wang G."/>
            <person name="Liu Z."/>
            <person name="Lin R."/>
            <person name="Li E."/>
            <person name="Mao Z."/>
            <person name="Ling J."/>
            <person name="Yin W."/>
            <person name="Xie B."/>
        </authorList>
    </citation>
    <scope>NUCLEOTIDE SEQUENCE [LARGE SCALE GENOMIC DNA]</scope>
    <source>
        <strain evidence="8">PLBJ-1</strain>
    </source>
</reference>
<dbReference type="InterPro" id="IPR015421">
    <property type="entry name" value="PyrdxlP-dep_Trfase_major"/>
</dbReference>
<evidence type="ECO:0000256" key="4">
    <source>
        <dbReference type="ARBA" id="ARBA00022576"/>
    </source>
</evidence>
<dbReference type="InterPro" id="IPR015424">
    <property type="entry name" value="PyrdxlP-dep_Trfase"/>
</dbReference>
<evidence type="ECO:0000256" key="6">
    <source>
        <dbReference type="ARBA" id="ARBA00022898"/>
    </source>
</evidence>
<dbReference type="GO" id="GO:0030170">
    <property type="term" value="F:pyridoxal phosphate binding"/>
    <property type="evidence" value="ECO:0007669"/>
    <property type="project" value="InterPro"/>
</dbReference>
<dbReference type="InterPro" id="IPR015422">
    <property type="entry name" value="PyrdxlP-dep_Trfase_small"/>
</dbReference>
<keyword evidence="4" id="KW-0032">Aminotransferase</keyword>
<proteinExistence type="inferred from homology"/>
<dbReference type="PRINTS" id="PR00799">
    <property type="entry name" value="TRANSAMINASE"/>
</dbReference>
<dbReference type="FunFam" id="3.40.640.10:FF:000066">
    <property type="entry name" value="Aspartate aminotransferase"/>
    <property type="match status" value="1"/>
</dbReference>
<dbReference type="Gene3D" id="3.90.1150.10">
    <property type="entry name" value="Aspartate Aminotransferase, domain 1"/>
    <property type="match status" value="1"/>
</dbReference>
<sequence length="519" mass="58584">MNFPNSVKEGDTRFSCLTSTHSGAGAFELEAKFQADADPRKVNLIIGAYRSDSAEPWQKLNIQSLHHEYLPLRGNQKLIEAARLLIFGRKFIQEAGRSIASIQTVAGTGANSLIAMLLEKHVQPARIWLPNPTWANHRDIWTTNAPGISLRWFPYYNDSTQSFDFEAMMATLKQNARDNDAVLLHVCAHNPTGSDPTEREWMEIAQLCDEKNLFVIFDSAYQGLASGNPELDAWPVRHFCSHSAVEFAVCQSFSKNFGLYGERTGVLHVVVSRAASQGHAKLVEERLVELQRALISMPPLLGSLIATEILTDENLMETWKKDLELMTRRMNAMRRSLYDELLRLQTPGNWEHIIKQTGMFSYTGLDKDDIALLQRDYHIYMLPSGRASICGIASENVTYIAQAINRKQPFVHQRGTCTCARIKNFKLPIVSCRVIFHDRTSTEFLRDSDLVHQCSQLPQMLVVVFLPSVNIKPLIHVDRYQHCCLPSVAIASGNLASACRVSDACLNRHRYKIPTTVNR</sequence>
<evidence type="ECO:0000256" key="1">
    <source>
        <dbReference type="ARBA" id="ARBA00001933"/>
    </source>
</evidence>
<dbReference type="InterPro" id="IPR004839">
    <property type="entry name" value="Aminotransferase_I/II_large"/>
</dbReference>
<dbReference type="SUPFAM" id="SSF53383">
    <property type="entry name" value="PLP-dependent transferases"/>
    <property type="match status" value="1"/>
</dbReference>
<comment type="similarity">
    <text evidence="2">Belongs to the class-I pyridoxal-phosphate-dependent aminotransferase family.</text>
</comment>
<dbReference type="PANTHER" id="PTHR11879:SF20">
    <property type="entry name" value="ASPARTATE AMINOTRANSFERASE"/>
    <property type="match status" value="1"/>
</dbReference>
<dbReference type="Proteomes" id="UP000078240">
    <property type="component" value="Unassembled WGS sequence"/>
</dbReference>
<dbReference type="AlphaFoldDB" id="A0A179F1G0"/>
<dbReference type="EMBL" id="LSBH01000045">
    <property type="protein sequence ID" value="OAQ58913.1"/>
    <property type="molecule type" value="Genomic_DNA"/>
</dbReference>
<dbReference type="Pfam" id="PF00155">
    <property type="entry name" value="Aminotran_1_2"/>
    <property type="match status" value="1"/>
</dbReference>
<comment type="cofactor">
    <cofactor evidence="1">
        <name>pyridoxal 5'-phosphate</name>
        <dbReference type="ChEBI" id="CHEBI:597326"/>
    </cofactor>
</comment>
<name>A0A179F1G0_PURLI</name>
<feature type="domain" description="Aminotransferase class I/classII large" evidence="7">
    <location>
        <begin position="41"/>
        <end position="404"/>
    </location>
</feature>
<protein>
    <submittedName>
        <fullName evidence="8">Aspartate transaminase</fullName>
    </submittedName>
</protein>
<dbReference type="GO" id="GO:0004069">
    <property type="term" value="F:L-aspartate:2-oxoglutarate aminotransferase activity"/>
    <property type="evidence" value="ECO:0007669"/>
    <property type="project" value="TreeGrafter"/>
</dbReference>
<evidence type="ECO:0000313" key="8">
    <source>
        <dbReference type="EMBL" id="OAQ58913.1"/>
    </source>
</evidence>
<dbReference type="PANTHER" id="PTHR11879">
    <property type="entry name" value="ASPARTATE AMINOTRANSFERASE"/>
    <property type="match status" value="1"/>
</dbReference>
<dbReference type="GO" id="GO:0005829">
    <property type="term" value="C:cytosol"/>
    <property type="evidence" value="ECO:0007669"/>
    <property type="project" value="TreeGrafter"/>
</dbReference>
<dbReference type="CDD" id="cd00609">
    <property type="entry name" value="AAT_like"/>
    <property type="match status" value="1"/>
</dbReference>
<comment type="subunit">
    <text evidence="3">Homodimer.</text>
</comment>
<organism evidence="8 9">
    <name type="scientific">Purpureocillium lilacinum</name>
    <name type="common">Paecilomyces lilacinus</name>
    <dbReference type="NCBI Taxonomy" id="33203"/>
    <lineage>
        <taxon>Eukaryota</taxon>
        <taxon>Fungi</taxon>
        <taxon>Dikarya</taxon>
        <taxon>Ascomycota</taxon>
        <taxon>Pezizomycotina</taxon>
        <taxon>Sordariomycetes</taxon>
        <taxon>Hypocreomycetidae</taxon>
        <taxon>Hypocreales</taxon>
        <taxon>Ophiocordycipitaceae</taxon>
        <taxon>Purpureocillium</taxon>
    </lineage>
</organism>
<dbReference type="InterPro" id="IPR000796">
    <property type="entry name" value="Asp_trans"/>
</dbReference>
<evidence type="ECO:0000313" key="9">
    <source>
        <dbReference type="Proteomes" id="UP000078240"/>
    </source>
</evidence>